<reference evidence="1 2" key="1">
    <citation type="journal article" date="2017" name="Nature">
        <title>The Apostasia genome and the evolution of orchids.</title>
        <authorList>
            <person name="Zhang G.Q."/>
            <person name="Liu K.W."/>
            <person name="Li Z."/>
            <person name="Lohaus R."/>
            <person name="Hsiao Y.Y."/>
            <person name="Niu S.C."/>
            <person name="Wang J.Y."/>
            <person name="Lin Y.C."/>
            <person name="Xu Q."/>
            <person name="Chen L.J."/>
            <person name="Yoshida K."/>
            <person name="Fujiwara S."/>
            <person name="Wang Z.W."/>
            <person name="Zhang Y.Q."/>
            <person name="Mitsuda N."/>
            <person name="Wang M."/>
            <person name="Liu G.H."/>
            <person name="Pecoraro L."/>
            <person name="Huang H.X."/>
            <person name="Xiao X.J."/>
            <person name="Lin M."/>
            <person name="Wu X.Y."/>
            <person name="Wu W.L."/>
            <person name="Chen Y.Y."/>
            <person name="Chang S.B."/>
            <person name="Sakamoto S."/>
            <person name="Ohme-Takagi M."/>
            <person name="Yagi M."/>
            <person name="Zeng S.J."/>
            <person name="Shen C.Y."/>
            <person name="Yeh C.M."/>
            <person name="Luo Y.B."/>
            <person name="Tsai W.C."/>
            <person name="Van de Peer Y."/>
            <person name="Liu Z.J."/>
        </authorList>
    </citation>
    <scope>NUCLEOTIDE SEQUENCE [LARGE SCALE GENOMIC DNA]</scope>
    <source>
        <strain evidence="2">cv. Shenzhen</strain>
        <tissue evidence="1">Stem</tissue>
    </source>
</reference>
<dbReference type="PANTHER" id="PTHR35482:SF1">
    <property type="entry name" value="CYTOCHROME C OXIDASE SUBUNIT"/>
    <property type="match status" value="1"/>
</dbReference>
<dbReference type="EMBL" id="KZ451923">
    <property type="protein sequence ID" value="PKA61756.1"/>
    <property type="molecule type" value="Genomic_DNA"/>
</dbReference>
<dbReference type="PANTHER" id="PTHR35482">
    <property type="entry name" value="CYTOCHROME C OXIDASE SUBUNIT"/>
    <property type="match status" value="1"/>
</dbReference>
<proteinExistence type="predicted"/>
<dbReference type="Proteomes" id="UP000236161">
    <property type="component" value="Unassembled WGS sequence"/>
</dbReference>
<evidence type="ECO:0000313" key="2">
    <source>
        <dbReference type="Proteomes" id="UP000236161"/>
    </source>
</evidence>
<evidence type="ECO:0000313" key="1">
    <source>
        <dbReference type="EMBL" id="PKA61756.1"/>
    </source>
</evidence>
<keyword evidence="2" id="KW-1185">Reference proteome</keyword>
<dbReference type="STRING" id="1088818.A0A2I0B1T8"/>
<accession>A0A2I0B1T8</accession>
<dbReference type="OrthoDB" id="206869at2759"/>
<name>A0A2I0B1T8_9ASPA</name>
<dbReference type="AlphaFoldDB" id="A0A2I0B1T8"/>
<protein>
    <submittedName>
        <fullName evidence="1">Uncharacterized protein</fullName>
    </submittedName>
</protein>
<sequence length="251" mass="27121">MASVSTSWAFAPAAVSSSSTAGAVVGTTCSKFLCYFPRRVKSRNSLAASSSDETFTGEAESPDSVKLAFSKAQAYRKAKMKAPLAPVTEEKPSVEFAGDDLGIGGLGPEVPAPVNSSMEKAKEYTENKRLSTEMQSVLGQEDTILWNSTKDFLKNKSNKKDELKISSKDFLGLDFSEKKSYKRVPPGLVPSAGPILGDDVFEVEFIVGDARKFENTPPVLALNDDNTSLYKPKVSTWGVFPRPSNISKTVE</sequence>
<organism evidence="1 2">
    <name type="scientific">Apostasia shenzhenica</name>
    <dbReference type="NCBI Taxonomy" id="1088818"/>
    <lineage>
        <taxon>Eukaryota</taxon>
        <taxon>Viridiplantae</taxon>
        <taxon>Streptophyta</taxon>
        <taxon>Embryophyta</taxon>
        <taxon>Tracheophyta</taxon>
        <taxon>Spermatophyta</taxon>
        <taxon>Magnoliopsida</taxon>
        <taxon>Liliopsida</taxon>
        <taxon>Asparagales</taxon>
        <taxon>Orchidaceae</taxon>
        <taxon>Apostasioideae</taxon>
        <taxon>Apostasia</taxon>
    </lineage>
</organism>
<gene>
    <name evidence="1" type="ORF">AXF42_Ash008587</name>
</gene>